<reference evidence="8 9" key="1">
    <citation type="submission" date="2016-10" db="EMBL/GenBank/DDBJ databases">
        <title>Arsenicibacter rosenii gen. nov., sp. nov., an efficient arsenic-methylating bacterium isolated from an arsenic-contaminated paddy soil.</title>
        <authorList>
            <person name="Huang K."/>
        </authorList>
    </citation>
    <scope>NUCLEOTIDE SEQUENCE [LARGE SCALE GENOMIC DNA]</scope>
    <source>
        <strain evidence="8 9">SM-1</strain>
    </source>
</reference>
<dbReference type="GO" id="GO:0000155">
    <property type="term" value="F:phosphorelay sensor kinase activity"/>
    <property type="evidence" value="ECO:0007669"/>
    <property type="project" value="InterPro"/>
</dbReference>
<keyword evidence="5" id="KW-1133">Transmembrane helix</keyword>
<dbReference type="InterPro" id="IPR005467">
    <property type="entry name" value="His_kinase_dom"/>
</dbReference>
<dbReference type="GO" id="GO:0046983">
    <property type="term" value="F:protein dimerization activity"/>
    <property type="evidence" value="ECO:0007669"/>
    <property type="project" value="InterPro"/>
</dbReference>
<sequence length="680" mass="76604">MKKAVLFCLFAGLSHIVSAQQATIDSLRRVLRSHPQADTFRVNRLNDLTNIWGLPFSQYDSLAAEALTLSRKLGYTEGQAKALFTRGMLLYSMNRNNPAATDKAKQGFAWLEEAVRLSESTGNKPQTVPLLTGLAAAVRMSNTEKKQAFAYDRRALALATALHDQRMMADCERLLAMDYEMVDGNYPAALAWNMQALRRAQAIPCPECQLFPLRAMGHLYTVLNDHRQAVSVLNQALRVCRQQGGEAGRHMEFYVLSSLGTAYEALSQYPKALRAFDEAVAVRKKEYPEITNTIFDTRLTAIYAAMGQNREAIAHGTRGLVKARQDENDWWTAEISSTLSEVYRRLNRPDSALFYGKQGFAVAMRTHKKDLIRDASEALAVLYASQKKFGLAYQYQTLFYTYRDSLVNEEVTRKAAAAQYAGQLKDQKARVAVLTRENELAAWQRNGILAGAALLLLLAGAVAAWLLNRSRLRRLREAQRLRQQIARDLHDEVGSTLSSISLLSGHTDRLLSENRPETAQRMVQKIYADARDILESIDEIIWTINPGNDSTQRIIQRLRDYAQPLMESKNIRFTLTAEPEIELLPITMEVRRNLYLIGKEAINNLVKYADATQATVRFERRKDQLVVIIEDNGRGFDTGQASIRNGQQSMQQRARAMDGDFSVRSKPEQGTTLTLSVPII</sequence>
<keyword evidence="1" id="KW-0808">Transferase</keyword>
<keyword evidence="3" id="KW-0902">Two-component regulatory system</keyword>
<evidence type="ECO:0000256" key="3">
    <source>
        <dbReference type="ARBA" id="ARBA00023012"/>
    </source>
</evidence>
<dbReference type="SUPFAM" id="SSF55874">
    <property type="entry name" value="ATPase domain of HSP90 chaperone/DNA topoisomerase II/histidine kinase"/>
    <property type="match status" value="1"/>
</dbReference>
<dbReference type="Gene3D" id="1.25.40.10">
    <property type="entry name" value="Tetratricopeptide repeat domain"/>
    <property type="match status" value="2"/>
</dbReference>
<evidence type="ECO:0000313" key="8">
    <source>
        <dbReference type="EMBL" id="OIN59337.1"/>
    </source>
</evidence>
<evidence type="ECO:0000259" key="7">
    <source>
        <dbReference type="PROSITE" id="PS50109"/>
    </source>
</evidence>
<dbReference type="Pfam" id="PF02518">
    <property type="entry name" value="HATPase_c"/>
    <property type="match status" value="1"/>
</dbReference>
<dbReference type="PANTHER" id="PTHR24421">
    <property type="entry name" value="NITRATE/NITRITE SENSOR PROTEIN NARX-RELATED"/>
    <property type="match status" value="1"/>
</dbReference>
<dbReference type="InterPro" id="IPR003594">
    <property type="entry name" value="HATPase_dom"/>
</dbReference>
<dbReference type="SMART" id="SM00028">
    <property type="entry name" value="TPR"/>
    <property type="match status" value="2"/>
</dbReference>
<feature type="chain" id="PRO_5010244365" description="Histidine kinase domain-containing protein" evidence="6">
    <location>
        <begin position="20"/>
        <end position="680"/>
    </location>
</feature>
<dbReference type="PROSITE" id="PS50109">
    <property type="entry name" value="HIS_KIN"/>
    <property type="match status" value="1"/>
</dbReference>
<dbReference type="Gene3D" id="1.20.5.1930">
    <property type="match status" value="1"/>
</dbReference>
<proteinExistence type="predicted"/>
<dbReference type="InterPro" id="IPR011990">
    <property type="entry name" value="TPR-like_helical_dom_sf"/>
</dbReference>
<dbReference type="GO" id="GO:0016020">
    <property type="term" value="C:membrane"/>
    <property type="evidence" value="ECO:0007669"/>
    <property type="project" value="InterPro"/>
</dbReference>
<dbReference type="InterPro" id="IPR036890">
    <property type="entry name" value="HATPase_C_sf"/>
</dbReference>
<evidence type="ECO:0000256" key="1">
    <source>
        <dbReference type="ARBA" id="ARBA00022679"/>
    </source>
</evidence>
<keyword evidence="6" id="KW-0732">Signal</keyword>
<evidence type="ECO:0000256" key="5">
    <source>
        <dbReference type="SAM" id="Phobius"/>
    </source>
</evidence>
<dbReference type="Pfam" id="PF13424">
    <property type="entry name" value="TPR_12"/>
    <property type="match status" value="1"/>
</dbReference>
<dbReference type="InterPro" id="IPR019734">
    <property type="entry name" value="TPR_rpt"/>
</dbReference>
<dbReference type="InterPro" id="IPR011712">
    <property type="entry name" value="Sig_transdc_His_kin_sub3_dim/P"/>
</dbReference>
<dbReference type="RefSeq" id="WP_071503020.1">
    <property type="nucleotide sequence ID" value="NZ_MORL01000004.1"/>
</dbReference>
<organism evidence="8 9">
    <name type="scientific">Arsenicibacter rosenii</name>
    <dbReference type="NCBI Taxonomy" id="1750698"/>
    <lineage>
        <taxon>Bacteria</taxon>
        <taxon>Pseudomonadati</taxon>
        <taxon>Bacteroidota</taxon>
        <taxon>Cytophagia</taxon>
        <taxon>Cytophagales</taxon>
        <taxon>Spirosomataceae</taxon>
        <taxon>Arsenicibacter</taxon>
    </lineage>
</organism>
<evidence type="ECO:0000256" key="2">
    <source>
        <dbReference type="ARBA" id="ARBA00022777"/>
    </source>
</evidence>
<dbReference type="InterPro" id="IPR050482">
    <property type="entry name" value="Sensor_HK_TwoCompSys"/>
</dbReference>
<feature type="domain" description="Histidine kinase" evidence="7">
    <location>
        <begin position="488"/>
        <end position="680"/>
    </location>
</feature>
<dbReference type="Pfam" id="PF07730">
    <property type="entry name" value="HisKA_3"/>
    <property type="match status" value="1"/>
</dbReference>
<keyword evidence="2" id="KW-0418">Kinase</keyword>
<dbReference type="AlphaFoldDB" id="A0A1S2VKN3"/>
<evidence type="ECO:0000256" key="6">
    <source>
        <dbReference type="SAM" id="SignalP"/>
    </source>
</evidence>
<feature type="signal peptide" evidence="6">
    <location>
        <begin position="1"/>
        <end position="19"/>
    </location>
</feature>
<evidence type="ECO:0000313" key="9">
    <source>
        <dbReference type="Proteomes" id="UP000181790"/>
    </source>
</evidence>
<comment type="caution">
    <text evidence="8">The sequence shown here is derived from an EMBL/GenBank/DDBJ whole genome shotgun (WGS) entry which is preliminary data.</text>
</comment>
<name>A0A1S2VKN3_9BACT</name>
<dbReference type="EMBL" id="MORL01000004">
    <property type="protein sequence ID" value="OIN59337.1"/>
    <property type="molecule type" value="Genomic_DNA"/>
</dbReference>
<keyword evidence="5" id="KW-0472">Membrane</keyword>
<dbReference type="SUPFAM" id="SSF48452">
    <property type="entry name" value="TPR-like"/>
    <property type="match status" value="2"/>
</dbReference>
<dbReference type="Proteomes" id="UP000181790">
    <property type="component" value="Unassembled WGS sequence"/>
</dbReference>
<accession>A0A1S2VKN3</accession>
<keyword evidence="4" id="KW-0802">TPR repeat</keyword>
<feature type="transmembrane region" description="Helical" evidence="5">
    <location>
        <begin position="448"/>
        <end position="467"/>
    </location>
</feature>
<gene>
    <name evidence="8" type="ORF">BLX24_10170</name>
</gene>
<keyword evidence="5" id="KW-0812">Transmembrane</keyword>
<feature type="repeat" description="TPR" evidence="4">
    <location>
        <begin position="253"/>
        <end position="286"/>
    </location>
</feature>
<dbReference type="PROSITE" id="PS50005">
    <property type="entry name" value="TPR"/>
    <property type="match status" value="1"/>
</dbReference>
<dbReference type="CDD" id="cd16917">
    <property type="entry name" value="HATPase_UhpB-NarQ-NarX-like"/>
    <property type="match status" value="1"/>
</dbReference>
<keyword evidence="9" id="KW-1185">Reference proteome</keyword>
<protein>
    <recommendedName>
        <fullName evidence="7">Histidine kinase domain-containing protein</fullName>
    </recommendedName>
</protein>
<dbReference type="Gene3D" id="3.30.565.10">
    <property type="entry name" value="Histidine kinase-like ATPase, C-terminal domain"/>
    <property type="match status" value="1"/>
</dbReference>
<evidence type="ECO:0000256" key="4">
    <source>
        <dbReference type="PROSITE-ProRule" id="PRU00339"/>
    </source>
</evidence>